<gene>
    <name evidence="9" type="ORF">ANOM_010903</name>
</gene>
<evidence type="ECO:0000256" key="5">
    <source>
        <dbReference type="ARBA" id="ARBA00023136"/>
    </source>
</evidence>
<name>A0A0L1ILJ9_ASPN3</name>
<dbReference type="AlphaFoldDB" id="A0A0L1ILJ9"/>
<feature type="transmembrane region" description="Helical" evidence="7">
    <location>
        <begin position="279"/>
        <end position="298"/>
    </location>
</feature>
<feature type="domain" description="Major facilitator superfamily (MFS) profile" evidence="8">
    <location>
        <begin position="61"/>
        <end position="525"/>
    </location>
</feature>
<dbReference type="Pfam" id="PF06609">
    <property type="entry name" value="TRI12"/>
    <property type="match status" value="1"/>
</dbReference>
<dbReference type="Gene3D" id="1.20.1250.20">
    <property type="entry name" value="MFS general substrate transporter like domains"/>
    <property type="match status" value="2"/>
</dbReference>
<evidence type="ECO:0000313" key="10">
    <source>
        <dbReference type="Proteomes" id="UP000037505"/>
    </source>
</evidence>
<feature type="region of interest" description="Disordered" evidence="6">
    <location>
        <begin position="1"/>
        <end position="53"/>
    </location>
</feature>
<feature type="transmembrane region" description="Helical" evidence="7">
    <location>
        <begin position="237"/>
        <end position="258"/>
    </location>
</feature>
<feature type="transmembrane region" description="Helical" evidence="7">
    <location>
        <begin position="416"/>
        <end position="434"/>
    </location>
</feature>
<dbReference type="SUPFAM" id="SSF103473">
    <property type="entry name" value="MFS general substrate transporter"/>
    <property type="match status" value="1"/>
</dbReference>
<keyword evidence="5 7" id="KW-0472">Membrane</keyword>
<feature type="transmembrane region" description="Helical" evidence="7">
    <location>
        <begin position="572"/>
        <end position="591"/>
    </location>
</feature>
<feature type="transmembrane region" description="Helical" evidence="7">
    <location>
        <begin position="310"/>
        <end position="327"/>
    </location>
</feature>
<proteinExistence type="predicted"/>
<keyword evidence="10" id="KW-1185">Reference proteome</keyword>
<keyword evidence="4 7" id="KW-1133">Transmembrane helix</keyword>
<feature type="transmembrane region" description="Helical" evidence="7">
    <location>
        <begin position="389"/>
        <end position="409"/>
    </location>
</feature>
<feature type="transmembrane region" description="Helical" evidence="7">
    <location>
        <begin position="121"/>
        <end position="142"/>
    </location>
</feature>
<feature type="transmembrane region" description="Helical" evidence="7">
    <location>
        <begin position="208"/>
        <end position="231"/>
    </location>
</feature>
<reference evidence="9 10" key="1">
    <citation type="submission" date="2014-06" db="EMBL/GenBank/DDBJ databases">
        <title>The Genome of the Aflatoxigenic Filamentous Fungus Aspergillus nomius.</title>
        <authorList>
            <person name="Moore M.G."/>
            <person name="Shannon B.M."/>
            <person name="Brian M.M."/>
        </authorList>
    </citation>
    <scope>NUCLEOTIDE SEQUENCE [LARGE SCALE GENOMIC DNA]</scope>
    <source>
        <strain evidence="9 10">NRRL 13137</strain>
    </source>
</reference>
<feature type="transmembrane region" description="Helical" evidence="7">
    <location>
        <begin position="61"/>
        <end position="81"/>
    </location>
</feature>
<feature type="transmembrane region" description="Helical" evidence="7">
    <location>
        <begin position="440"/>
        <end position="460"/>
    </location>
</feature>
<evidence type="ECO:0000259" key="8">
    <source>
        <dbReference type="PROSITE" id="PS50850"/>
    </source>
</evidence>
<sequence>MEVANNFTQSQVDEKTVGLTDNTHDKQGYSHQEDVGSGGYADESGESGEHGSESPMTFRRFMGFTAMAFLWTGSQIPVYLFGGIPPYIYGDIGGSDRWVWFVCARVFPYSMKQLSLQFSDVVQVLANLLALAGVCPFVGSLSDLIGRRYVALIGVSLICIGMIVSSTAHTMNTFIGGMAIAGAGAGVNELTALAATSEMAPTRQRGTYVAVLIFTIVPFCPSVLWAQLIAAHSGWRYVGAFCGAWNGFGLLITALFYYPPPRINSEGLSSKEVISRVDYVGGFLSIVGLILFMAGMQWGGYQYPWSSAHVLAPLILGLAFLVIFGVWEVYGAKYPIFPSRLKQEPRILGLTLVITFISGANFFSVIMFWPTQSFNVYGHDPVEVGVRSLPVGFGIMGGACITLWLLSLLKGHNKELLIISSVLMTAGCGAIAIARPDNLHQLWGLLTLAGIGIGGIVVPASIMTTIICPDDLIATISALTLSIRVVGGSIGYTIYYNIFISKFVPNAEHYIGGVMLTQLNITNTTYIAEAIELTGASLLDELRNIPGIAGNETAYQAVVAAGQLAYSESYKWVYYASIAFGGVSILASCFLGNIGDYMDDHVAVVI</sequence>
<feature type="compositionally biased region" description="Basic and acidic residues" evidence="6">
    <location>
        <begin position="12"/>
        <end position="34"/>
    </location>
</feature>
<dbReference type="GO" id="GO:0022857">
    <property type="term" value="F:transmembrane transporter activity"/>
    <property type="evidence" value="ECO:0007669"/>
    <property type="project" value="InterPro"/>
</dbReference>
<organism evidence="9 10">
    <name type="scientific">Aspergillus nomiae NRRL (strain ATCC 15546 / NRRL 13137 / CBS 260.88 / M93)</name>
    <dbReference type="NCBI Taxonomy" id="1509407"/>
    <lineage>
        <taxon>Eukaryota</taxon>
        <taxon>Fungi</taxon>
        <taxon>Dikarya</taxon>
        <taxon>Ascomycota</taxon>
        <taxon>Pezizomycotina</taxon>
        <taxon>Eurotiomycetes</taxon>
        <taxon>Eurotiomycetidae</taxon>
        <taxon>Eurotiales</taxon>
        <taxon>Aspergillaceae</taxon>
        <taxon>Aspergillus</taxon>
        <taxon>Aspergillus subgen. Circumdati</taxon>
    </lineage>
</organism>
<accession>A0A0L1ILJ9</accession>
<dbReference type="InterPro" id="IPR020846">
    <property type="entry name" value="MFS_dom"/>
</dbReference>
<feature type="transmembrane region" description="Helical" evidence="7">
    <location>
        <begin position="149"/>
        <end position="168"/>
    </location>
</feature>
<dbReference type="PANTHER" id="PTHR23501">
    <property type="entry name" value="MAJOR FACILITATOR SUPERFAMILY"/>
    <property type="match status" value="1"/>
</dbReference>
<dbReference type="InterPro" id="IPR036259">
    <property type="entry name" value="MFS_trans_sf"/>
</dbReference>
<dbReference type="RefSeq" id="XP_015401394.1">
    <property type="nucleotide sequence ID" value="XM_015556159.1"/>
</dbReference>
<keyword evidence="3 7" id="KW-0812">Transmembrane</keyword>
<dbReference type="Proteomes" id="UP000037505">
    <property type="component" value="Unassembled WGS sequence"/>
</dbReference>
<feature type="compositionally biased region" description="Polar residues" evidence="6">
    <location>
        <begin position="1"/>
        <end position="11"/>
    </location>
</feature>
<comment type="subcellular location">
    <subcellularLocation>
        <location evidence="1">Membrane</location>
        <topology evidence="1">Multi-pass membrane protein</topology>
    </subcellularLocation>
</comment>
<feature type="transmembrane region" description="Helical" evidence="7">
    <location>
        <begin position="472"/>
        <end position="495"/>
    </location>
</feature>
<evidence type="ECO:0000256" key="2">
    <source>
        <dbReference type="ARBA" id="ARBA00022448"/>
    </source>
</evidence>
<dbReference type="GeneID" id="26812707"/>
<feature type="transmembrane region" description="Helical" evidence="7">
    <location>
        <begin position="174"/>
        <end position="196"/>
    </location>
</feature>
<dbReference type="InterPro" id="IPR010573">
    <property type="entry name" value="MFS_Str1/Tri12-like"/>
</dbReference>
<dbReference type="OrthoDB" id="4161376at2759"/>
<evidence type="ECO:0000256" key="6">
    <source>
        <dbReference type="SAM" id="MobiDB-lite"/>
    </source>
</evidence>
<evidence type="ECO:0000256" key="7">
    <source>
        <dbReference type="SAM" id="Phobius"/>
    </source>
</evidence>
<evidence type="ECO:0000256" key="1">
    <source>
        <dbReference type="ARBA" id="ARBA00004141"/>
    </source>
</evidence>
<evidence type="ECO:0000256" key="3">
    <source>
        <dbReference type="ARBA" id="ARBA00022692"/>
    </source>
</evidence>
<comment type="caution">
    <text evidence="9">The sequence shown here is derived from an EMBL/GenBank/DDBJ whole genome shotgun (WGS) entry which is preliminary data.</text>
</comment>
<dbReference type="PROSITE" id="PS50850">
    <property type="entry name" value="MFS"/>
    <property type="match status" value="1"/>
</dbReference>
<protein>
    <submittedName>
        <fullName evidence="9">MFS drug efflux pump</fullName>
    </submittedName>
</protein>
<feature type="transmembrane region" description="Helical" evidence="7">
    <location>
        <begin position="347"/>
        <end position="369"/>
    </location>
</feature>
<dbReference type="EMBL" id="JNOM01000599">
    <property type="protein sequence ID" value="KNG80471.1"/>
    <property type="molecule type" value="Genomic_DNA"/>
</dbReference>
<evidence type="ECO:0000313" key="9">
    <source>
        <dbReference type="EMBL" id="KNG80471.1"/>
    </source>
</evidence>
<evidence type="ECO:0000256" key="4">
    <source>
        <dbReference type="ARBA" id="ARBA00022989"/>
    </source>
</evidence>
<dbReference type="GO" id="GO:0005886">
    <property type="term" value="C:plasma membrane"/>
    <property type="evidence" value="ECO:0007669"/>
    <property type="project" value="TreeGrafter"/>
</dbReference>
<dbReference type="PANTHER" id="PTHR23501:SF109">
    <property type="entry name" value="MAJOR FACILITATOR SUPERFAMILY (MFS) PROFILE DOMAIN-CONTAINING PROTEIN-RELATED"/>
    <property type="match status" value="1"/>
</dbReference>
<keyword evidence="2" id="KW-0813">Transport</keyword>